<gene>
    <name evidence="4" type="ordered locus">Sros_3342</name>
</gene>
<dbReference type="eggNOG" id="COG0366">
    <property type="taxonomic scope" value="Bacteria"/>
</dbReference>
<dbReference type="InterPro" id="IPR022567">
    <property type="entry name" value="DUF3459"/>
</dbReference>
<sequence length="538" mass="60183">MTELVHADHASETATRWWRDAVIYQVYVRSFADGNGDGIGDLLGVRSRLRYLADLGVDAIWLTPFYTSPMADFGYDVADYRDVDPIFGSLGDARALIDDAHRHGLRVIVDVVPNHTSDRHVWFQQALAAGPGSPERERYIFRQGKGENGELPPNDWESVFGGPAWTRLPDGEWYLRLFAPEQPDLNWDNPEVHAEFESVLRFWLDLGVDGFRVDVAHGMVKADGLPDVGHPDQVRMIGSDVVPFFDQDGVHEIHRGWRRLLDSYPGERIGVAEAWAPSPQRLANYVRPDELHQAFNFHFLNTPWDAAGFRTVIQESLATAGLVGAPSTWVLSNHDVKRHLTRYGGGEIGLRRSRAAALLTLSLPGSTYVYQGEELGLPEVLDLPEEFLRDPQRLRNPDDGRDGCRVPIPWADVEPHFGFSLPGIEESWLPMPASWGPLSVQSQLRDPLSTLHLYRTALEIRRDRRSFGDAPLTWLDSPEGTLAFTRGDGFACTLNLTGEPVELPAPGRVLLASEEPVVDGDTVRLAPDSAVWWERDAV</sequence>
<dbReference type="GO" id="GO:0009313">
    <property type="term" value="P:oligosaccharide catabolic process"/>
    <property type="evidence" value="ECO:0007669"/>
    <property type="project" value="TreeGrafter"/>
</dbReference>
<dbReference type="CDD" id="cd11332">
    <property type="entry name" value="AmyAc_OligoGlu_TS"/>
    <property type="match status" value="1"/>
</dbReference>
<dbReference type="InterPro" id="IPR017853">
    <property type="entry name" value="GH"/>
</dbReference>
<dbReference type="GO" id="GO:0004556">
    <property type="term" value="F:alpha-amylase activity"/>
    <property type="evidence" value="ECO:0007669"/>
    <property type="project" value="TreeGrafter"/>
</dbReference>
<dbReference type="RefSeq" id="WP_012890025.1">
    <property type="nucleotide sequence ID" value="NC_013595.1"/>
</dbReference>
<dbReference type="PANTHER" id="PTHR10357:SF179">
    <property type="entry name" value="NEUTRAL AND BASIC AMINO ACID TRANSPORT PROTEIN RBAT"/>
    <property type="match status" value="1"/>
</dbReference>
<dbReference type="Proteomes" id="UP000002029">
    <property type="component" value="Chromosome"/>
</dbReference>
<evidence type="ECO:0000313" key="4">
    <source>
        <dbReference type="EMBL" id="ACZ86281.1"/>
    </source>
</evidence>
<dbReference type="FunFam" id="3.90.400.10:FF:000001">
    <property type="entry name" value="Maltase A3, isoform A"/>
    <property type="match status" value="1"/>
</dbReference>
<dbReference type="InterPro" id="IPR006047">
    <property type="entry name" value="GH13_cat_dom"/>
</dbReference>
<reference evidence="4 5" key="1">
    <citation type="journal article" date="2010" name="Stand. Genomic Sci.">
        <title>Complete genome sequence of Streptosporangium roseum type strain (NI 9100).</title>
        <authorList>
            <person name="Nolan M."/>
            <person name="Sikorski J."/>
            <person name="Jando M."/>
            <person name="Lucas S."/>
            <person name="Lapidus A."/>
            <person name="Glavina Del Rio T."/>
            <person name="Chen F."/>
            <person name="Tice H."/>
            <person name="Pitluck S."/>
            <person name="Cheng J.F."/>
            <person name="Chertkov O."/>
            <person name="Sims D."/>
            <person name="Meincke L."/>
            <person name="Brettin T."/>
            <person name="Han C."/>
            <person name="Detter J.C."/>
            <person name="Bruce D."/>
            <person name="Goodwin L."/>
            <person name="Land M."/>
            <person name="Hauser L."/>
            <person name="Chang Y.J."/>
            <person name="Jeffries C.D."/>
            <person name="Ivanova N."/>
            <person name="Mavromatis K."/>
            <person name="Mikhailova N."/>
            <person name="Chen A."/>
            <person name="Palaniappan K."/>
            <person name="Chain P."/>
            <person name="Rohde M."/>
            <person name="Goker M."/>
            <person name="Bristow J."/>
            <person name="Eisen J.A."/>
            <person name="Markowitz V."/>
            <person name="Hugenholtz P."/>
            <person name="Kyrpides N.C."/>
            <person name="Klenk H.P."/>
        </authorList>
    </citation>
    <scope>NUCLEOTIDE SEQUENCE [LARGE SCALE GENOMIC DNA]</scope>
    <source>
        <strain evidence="5">ATCC 12428 / DSM 43021 / JCM 3005 / NI 9100</strain>
    </source>
</reference>
<dbReference type="Gene3D" id="3.20.20.80">
    <property type="entry name" value="Glycosidases"/>
    <property type="match status" value="2"/>
</dbReference>
<dbReference type="Gene3D" id="3.90.400.10">
    <property type="entry name" value="Oligo-1,6-glucosidase, Domain 2"/>
    <property type="match status" value="1"/>
</dbReference>
<dbReference type="SUPFAM" id="SSF51445">
    <property type="entry name" value="(Trans)glycosidases"/>
    <property type="match status" value="1"/>
</dbReference>
<dbReference type="STRING" id="479432.Sros_3342"/>
<dbReference type="InterPro" id="IPR045857">
    <property type="entry name" value="O16G_dom_2"/>
</dbReference>
<evidence type="ECO:0000259" key="3">
    <source>
        <dbReference type="SMART" id="SM00642"/>
    </source>
</evidence>
<dbReference type="AlphaFoldDB" id="D2BDJ2"/>
<organism evidence="4 5">
    <name type="scientific">Streptosporangium roseum (strain ATCC 12428 / DSM 43021 / JCM 3005 / KCTC 9067 / NCIMB 10171 / NRRL 2505 / NI 9100)</name>
    <dbReference type="NCBI Taxonomy" id="479432"/>
    <lineage>
        <taxon>Bacteria</taxon>
        <taxon>Bacillati</taxon>
        <taxon>Actinomycetota</taxon>
        <taxon>Actinomycetes</taxon>
        <taxon>Streptosporangiales</taxon>
        <taxon>Streptosporangiaceae</taxon>
        <taxon>Streptosporangium</taxon>
    </lineage>
</organism>
<evidence type="ECO:0000313" key="5">
    <source>
        <dbReference type="Proteomes" id="UP000002029"/>
    </source>
</evidence>
<evidence type="ECO:0000256" key="2">
    <source>
        <dbReference type="ARBA" id="ARBA00023180"/>
    </source>
</evidence>
<dbReference type="KEGG" id="sro:Sros_3342"/>
<proteinExistence type="inferred from homology"/>
<dbReference type="CAZy" id="GH13">
    <property type="family name" value="Glycoside Hydrolase Family 13"/>
</dbReference>
<comment type="similarity">
    <text evidence="1">Belongs to the glycosyl hydrolase 13 family.</text>
</comment>
<keyword evidence="2" id="KW-0325">Glycoprotein</keyword>
<feature type="domain" description="Glycosyl hydrolase family 13 catalytic" evidence="3">
    <location>
        <begin position="25"/>
        <end position="405"/>
    </location>
</feature>
<accession>D2BDJ2</accession>
<protein>
    <recommendedName>
        <fullName evidence="3">Glycosyl hydrolase family 13 catalytic domain-containing protein</fullName>
    </recommendedName>
</protein>
<dbReference type="HOGENOM" id="CLU_006462_0_1_11"/>
<dbReference type="SMART" id="SM00642">
    <property type="entry name" value="Aamy"/>
    <property type="match status" value="1"/>
</dbReference>
<dbReference type="PANTHER" id="PTHR10357">
    <property type="entry name" value="ALPHA-AMYLASE FAMILY MEMBER"/>
    <property type="match status" value="1"/>
</dbReference>
<keyword evidence="5" id="KW-1185">Reference proteome</keyword>
<dbReference type="EMBL" id="CP001814">
    <property type="protein sequence ID" value="ACZ86281.1"/>
    <property type="molecule type" value="Genomic_DNA"/>
</dbReference>
<evidence type="ECO:0000256" key="1">
    <source>
        <dbReference type="ARBA" id="ARBA00008061"/>
    </source>
</evidence>
<dbReference type="Pfam" id="PF00128">
    <property type="entry name" value="Alpha-amylase"/>
    <property type="match status" value="1"/>
</dbReference>
<name>D2BDJ2_STRRD</name>
<dbReference type="Pfam" id="PF11941">
    <property type="entry name" value="DUF3459"/>
    <property type="match status" value="1"/>
</dbReference>